<feature type="region of interest" description="Disordered" evidence="5">
    <location>
        <begin position="1"/>
        <end position="44"/>
    </location>
</feature>
<dbReference type="PANTHER" id="PTHR13780:SF35">
    <property type="entry name" value="LD22662P"/>
    <property type="match status" value="1"/>
</dbReference>
<dbReference type="Proteomes" id="UP001479436">
    <property type="component" value="Unassembled WGS sequence"/>
</dbReference>
<sequence length="367" mass="40796">MNSKKSLGILEGTDSSHYLTPPTFSPLNPSGIPTDPQNISNKSNLENISKDEGESLDSLQVPKILSQYLKQQLCYDVLPISFRAIVLDSGLLVKKALAALLQNGVASAPIWDAAQQKFAGMLTVADFINLIQYFYQHSSYTEALEEIEQLKIHALRGIEEQLGVPTPAIVSAHPLDSLYHASKIMIDANLQRLALVDKDSQTGDDVIISVLTQSRILKFVASNYKEKKLFCQPLAELKIGTYKNLATASMSTPVIEIINTFVQRDISAVPIVDENNIVLNVYEHSDVMILAHEGAFYDLDMPAEEALLRRPEDFEGVHTCRLNDTLLSIFDTIRQSRVRRFIVVDSDDKLLGIVSLSDILSYLFISD</sequence>
<gene>
    <name evidence="7" type="primary">SNF4</name>
    <name evidence="7" type="ORF">K7432_003117</name>
</gene>
<dbReference type="InterPro" id="IPR050511">
    <property type="entry name" value="AMPK_gamma/SDS23_families"/>
</dbReference>
<feature type="domain" description="CBS" evidence="6">
    <location>
        <begin position="80"/>
        <end position="139"/>
    </location>
</feature>
<name>A0ABR2X0H2_9FUNG</name>
<comment type="similarity">
    <text evidence="1">Belongs to the 5'-AMP-activated protein kinase gamma subunit family.</text>
</comment>
<feature type="compositionally biased region" description="Polar residues" evidence="5">
    <location>
        <begin position="35"/>
        <end position="44"/>
    </location>
</feature>
<protein>
    <submittedName>
        <fullName evidence="7">AMP-activated serine/threonine-protein kinase regulatory subunit</fullName>
    </submittedName>
</protein>
<dbReference type="CDD" id="cd04641">
    <property type="entry name" value="CBS_euAMPK_gamma-like_repeat2"/>
    <property type="match status" value="1"/>
</dbReference>
<dbReference type="SUPFAM" id="SSF54631">
    <property type="entry name" value="CBS-domain pair"/>
    <property type="match status" value="2"/>
</dbReference>
<dbReference type="Pfam" id="PF00571">
    <property type="entry name" value="CBS"/>
    <property type="match status" value="3"/>
</dbReference>
<dbReference type="Gene3D" id="3.10.580.10">
    <property type="entry name" value="CBS-domain"/>
    <property type="match status" value="2"/>
</dbReference>
<accession>A0ABR2X0H2</accession>
<dbReference type="EMBL" id="JASJQH010000091">
    <property type="protein sequence ID" value="KAK9767236.1"/>
    <property type="molecule type" value="Genomic_DNA"/>
</dbReference>
<keyword evidence="2" id="KW-0677">Repeat</keyword>
<dbReference type="PROSITE" id="PS51371">
    <property type="entry name" value="CBS"/>
    <property type="match status" value="4"/>
</dbReference>
<evidence type="ECO:0000259" key="6">
    <source>
        <dbReference type="PROSITE" id="PS51371"/>
    </source>
</evidence>
<feature type="domain" description="CBS" evidence="6">
    <location>
        <begin position="165"/>
        <end position="226"/>
    </location>
</feature>
<evidence type="ECO:0000313" key="7">
    <source>
        <dbReference type="EMBL" id="KAK9767236.1"/>
    </source>
</evidence>
<dbReference type="CDD" id="cd04618">
    <property type="entry name" value="CBS_euAMPK_gamma-like_repeat1"/>
    <property type="match status" value="1"/>
</dbReference>
<dbReference type="PANTHER" id="PTHR13780">
    <property type="entry name" value="AMP-ACTIVATED PROTEIN KINASE, GAMMA REGULATORY SUBUNIT"/>
    <property type="match status" value="1"/>
</dbReference>
<evidence type="ECO:0000256" key="5">
    <source>
        <dbReference type="SAM" id="MobiDB-lite"/>
    </source>
</evidence>
<evidence type="ECO:0000256" key="1">
    <source>
        <dbReference type="ARBA" id="ARBA00006750"/>
    </source>
</evidence>
<evidence type="ECO:0000256" key="2">
    <source>
        <dbReference type="ARBA" id="ARBA00022737"/>
    </source>
</evidence>
<comment type="caution">
    <text evidence="7">The sequence shown here is derived from an EMBL/GenBank/DDBJ whole genome shotgun (WGS) entry which is preliminary data.</text>
</comment>
<evidence type="ECO:0000256" key="4">
    <source>
        <dbReference type="PROSITE-ProRule" id="PRU00703"/>
    </source>
</evidence>
<feature type="domain" description="CBS" evidence="6">
    <location>
        <begin position="241"/>
        <end position="299"/>
    </location>
</feature>
<reference evidence="7 8" key="1">
    <citation type="submission" date="2023-04" db="EMBL/GenBank/DDBJ databases">
        <title>Genome of Basidiobolus ranarum AG-B5.</title>
        <authorList>
            <person name="Stajich J.E."/>
            <person name="Carter-House D."/>
            <person name="Gryganskyi A."/>
        </authorList>
    </citation>
    <scope>NUCLEOTIDE SEQUENCE [LARGE SCALE GENOMIC DNA]</scope>
    <source>
        <strain evidence="7 8">AG-B5</strain>
    </source>
</reference>
<keyword evidence="3 4" id="KW-0129">CBS domain</keyword>
<dbReference type="InterPro" id="IPR000644">
    <property type="entry name" value="CBS_dom"/>
</dbReference>
<evidence type="ECO:0000313" key="8">
    <source>
        <dbReference type="Proteomes" id="UP001479436"/>
    </source>
</evidence>
<organism evidence="7 8">
    <name type="scientific">Basidiobolus ranarum</name>
    <dbReference type="NCBI Taxonomy" id="34480"/>
    <lineage>
        <taxon>Eukaryota</taxon>
        <taxon>Fungi</taxon>
        <taxon>Fungi incertae sedis</taxon>
        <taxon>Zoopagomycota</taxon>
        <taxon>Entomophthoromycotina</taxon>
        <taxon>Basidiobolomycetes</taxon>
        <taxon>Basidiobolales</taxon>
        <taxon>Basidiobolaceae</taxon>
        <taxon>Basidiobolus</taxon>
    </lineage>
</organism>
<dbReference type="SMART" id="SM00116">
    <property type="entry name" value="CBS"/>
    <property type="match status" value="4"/>
</dbReference>
<proteinExistence type="inferred from homology"/>
<dbReference type="InterPro" id="IPR046342">
    <property type="entry name" value="CBS_dom_sf"/>
</dbReference>
<feature type="domain" description="CBS" evidence="6">
    <location>
        <begin position="308"/>
        <end position="367"/>
    </location>
</feature>
<evidence type="ECO:0000256" key="3">
    <source>
        <dbReference type="ARBA" id="ARBA00023122"/>
    </source>
</evidence>
<keyword evidence="8" id="KW-1185">Reference proteome</keyword>